<keyword evidence="9" id="KW-1185">Reference proteome</keyword>
<sequence length="144" mass="16072">MKRRDFLLDACIACTAGLAGLMTACTSYHYVTAKMVTDGLLIPIDLLKPAKEQRNFFIVRHEQLRFPVAVFRLDEATYTALWMQCAHQGAELQVAGNQLVCPAHGSEYDRNGKVTQGPAVRDLRKFPVSITGSDLFIDLRKARS</sequence>
<organism evidence="8 9">
    <name type="scientific">Mucilaginibacter hurinus</name>
    <dbReference type="NCBI Taxonomy" id="2201324"/>
    <lineage>
        <taxon>Bacteria</taxon>
        <taxon>Pseudomonadati</taxon>
        <taxon>Bacteroidota</taxon>
        <taxon>Sphingobacteriia</taxon>
        <taxon>Sphingobacteriales</taxon>
        <taxon>Sphingobacteriaceae</taxon>
        <taxon>Mucilaginibacter</taxon>
    </lineage>
</organism>
<dbReference type="InterPro" id="IPR005805">
    <property type="entry name" value="Rieske_Fe-S_prot_C"/>
</dbReference>
<dbReference type="EMBL" id="QGDC01000001">
    <property type="protein sequence ID" value="RCH56848.1"/>
    <property type="molecule type" value="Genomic_DNA"/>
</dbReference>
<dbReference type="GO" id="GO:0016020">
    <property type="term" value="C:membrane"/>
    <property type="evidence" value="ECO:0007669"/>
    <property type="project" value="InterPro"/>
</dbReference>
<dbReference type="PROSITE" id="PS51257">
    <property type="entry name" value="PROKAR_LIPOPROTEIN"/>
    <property type="match status" value="1"/>
</dbReference>
<dbReference type="PRINTS" id="PR00162">
    <property type="entry name" value="RIESKE"/>
</dbReference>
<keyword evidence="3" id="KW-0408">Iron</keyword>
<evidence type="ECO:0000256" key="2">
    <source>
        <dbReference type="ARBA" id="ARBA00022723"/>
    </source>
</evidence>
<dbReference type="PANTHER" id="PTHR10134">
    <property type="entry name" value="CYTOCHROME B-C1 COMPLEX SUBUNIT RIESKE, MITOCHONDRIAL"/>
    <property type="match status" value="1"/>
</dbReference>
<evidence type="ECO:0000256" key="4">
    <source>
        <dbReference type="ARBA" id="ARBA00023014"/>
    </source>
</evidence>
<dbReference type="Proteomes" id="UP000253209">
    <property type="component" value="Unassembled WGS sequence"/>
</dbReference>
<evidence type="ECO:0000313" key="9">
    <source>
        <dbReference type="Proteomes" id="UP000253209"/>
    </source>
</evidence>
<dbReference type="Gene3D" id="2.102.10.10">
    <property type="entry name" value="Rieske [2Fe-2S] iron-sulphur domain"/>
    <property type="match status" value="1"/>
</dbReference>
<proteinExistence type="predicted"/>
<keyword evidence="1" id="KW-0001">2Fe-2S</keyword>
<dbReference type="AlphaFoldDB" id="A0A367GUG5"/>
<dbReference type="InterPro" id="IPR036922">
    <property type="entry name" value="Rieske_2Fe-2S_sf"/>
</dbReference>
<dbReference type="CDD" id="cd03467">
    <property type="entry name" value="Rieske"/>
    <property type="match status" value="1"/>
</dbReference>
<dbReference type="RefSeq" id="WP_114003745.1">
    <property type="nucleotide sequence ID" value="NZ_QGDC01000001.1"/>
</dbReference>
<reference evidence="8 9" key="1">
    <citation type="submission" date="2018-05" db="EMBL/GenBank/DDBJ databases">
        <title>Mucilaginibacter hurinus sp. nov., isolated from briquette warehouse soil.</title>
        <authorList>
            <person name="Choi L."/>
        </authorList>
    </citation>
    <scope>NUCLEOTIDE SEQUENCE [LARGE SCALE GENOMIC DNA]</scope>
    <source>
        <strain evidence="8 9">ZR32</strain>
    </source>
</reference>
<dbReference type="Pfam" id="PF00355">
    <property type="entry name" value="Rieske"/>
    <property type="match status" value="1"/>
</dbReference>
<keyword evidence="5" id="KW-1015">Disulfide bond</keyword>
<evidence type="ECO:0000256" key="1">
    <source>
        <dbReference type="ARBA" id="ARBA00022714"/>
    </source>
</evidence>
<dbReference type="GO" id="GO:0046872">
    <property type="term" value="F:metal ion binding"/>
    <property type="evidence" value="ECO:0007669"/>
    <property type="project" value="UniProtKB-KW"/>
</dbReference>
<dbReference type="GO" id="GO:0051537">
    <property type="term" value="F:2 iron, 2 sulfur cluster binding"/>
    <property type="evidence" value="ECO:0007669"/>
    <property type="project" value="UniProtKB-KW"/>
</dbReference>
<dbReference type="PROSITE" id="PS51296">
    <property type="entry name" value="RIESKE"/>
    <property type="match status" value="1"/>
</dbReference>
<dbReference type="InterPro" id="IPR017941">
    <property type="entry name" value="Rieske_2Fe-2S"/>
</dbReference>
<comment type="caution">
    <text evidence="8">The sequence shown here is derived from an EMBL/GenBank/DDBJ whole genome shotgun (WGS) entry which is preliminary data.</text>
</comment>
<dbReference type="SUPFAM" id="SSF50022">
    <property type="entry name" value="ISP domain"/>
    <property type="match status" value="1"/>
</dbReference>
<comment type="cofactor">
    <cofactor evidence="6">
        <name>[2Fe-2S] cluster</name>
        <dbReference type="ChEBI" id="CHEBI:190135"/>
    </cofactor>
</comment>
<accession>A0A367GUG5</accession>
<protein>
    <recommendedName>
        <fullName evidence="7">Rieske domain-containing protein</fullName>
    </recommendedName>
</protein>
<dbReference type="InterPro" id="IPR014349">
    <property type="entry name" value="Rieske_Fe-S_prot"/>
</dbReference>
<evidence type="ECO:0000256" key="3">
    <source>
        <dbReference type="ARBA" id="ARBA00023004"/>
    </source>
</evidence>
<keyword evidence="4" id="KW-0411">Iron-sulfur</keyword>
<evidence type="ECO:0000256" key="6">
    <source>
        <dbReference type="ARBA" id="ARBA00034078"/>
    </source>
</evidence>
<evidence type="ECO:0000256" key="5">
    <source>
        <dbReference type="ARBA" id="ARBA00023157"/>
    </source>
</evidence>
<feature type="domain" description="Rieske" evidence="7">
    <location>
        <begin position="44"/>
        <end position="137"/>
    </location>
</feature>
<dbReference type="OrthoDB" id="165343at2"/>
<name>A0A367GUG5_9SPHI</name>
<gene>
    <name evidence="8" type="ORF">DJ568_03050</name>
</gene>
<evidence type="ECO:0000259" key="7">
    <source>
        <dbReference type="PROSITE" id="PS51296"/>
    </source>
</evidence>
<keyword evidence="2" id="KW-0479">Metal-binding</keyword>
<evidence type="ECO:0000313" key="8">
    <source>
        <dbReference type="EMBL" id="RCH56848.1"/>
    </source>
</evidence>